<evidence type="ECO:0000313" key="1">
    <source>
        <dbReference type="EMBL" id="GAI88734.1"/>
    </source>
</evidence>
<accession>X1U8T5</accession>
<proteinExistence type="predicted"/>
<protein>
    <submittedName>
        <fullName evidence="1">Uncharacterized protein</fullName>
    </submittedName>
</protein>
<sequence length="92" mass="10360">MLAIAQADPDYYMSVLANKDISEVIVSIIKDEGLTDETKQKIMALNELDNVFREISAFMQEVEDMLSIGSFMTGELEKKRAFMELYGGQENG</sequence>
<organism evidence="1">
    <name type="scientific">marine sediment metagenome</name>
    <dbReference type="NCBI Taxonomy" id="412755"/>
    <lineage>
        <taxon>unclassified sequences</taxon>
        <taxon>metagenomes</taxon>
        <taxon>ecological metagenomes</taxon>
    </lineage>
</organism>
<name>X1U8T5_9ZZZZ</name>
<reference evidence="1" key="1">
    <citation type="journal article" date="2014" name="Front. Microbiol.">
        <title>High frequency of phylogenetically diverse reductive dehalogenase-homologous genes in deep subseafloor sedimentary metagenomes.</title>
        <authorList>
            <person name="Kawai M."/>
            <person name="Futagami T."/>
            <person name="Toyoda A."/>
            <person name="Takaki Y."/>
            <person name="Nishi S."/>
            <person name="Hori S."/>
            <person name="Arai W."/>
            <person name="Tsubouchi T."/>
            <person name="Morono Y."/>
            <person name="Uchiyama I."/>
            <person name="Ito T."/>
            <person name="Fujiyama A."/>
            <person name="Inagaki F."/>
            <person name="Takami H."/>
        </authorList>
    </citation>
    <scope>NUCLEOTIDE SEQUENCE</scope>
    <source>
        <strain evidence="1">Expedition CK06-06</strain>
    </source>
</reference>
<comment type="caution">
    <text evidence="1">The sequence shown here is derived from an EMBL/GenBank/DDBJ whole genome shotgun (WGS) entry which is preliminary data.</text>
</comment>
<dbReference type="AlphaFoldDB" id="X1U8T5"/>
<dbReference type="EMBL" id="BARW01022761">
    <property type="protein sequence ID" value="GAI88734.1"/>
    <property type="molecule type" value="Genomic_DNA"/>
</dbReference>
<gene>
    <name evidence="1" type="ORF">S12H4_37896</name>
</gene>